<sequence>RDTPYDKLPIWSEKDSYQPNDQALIKIQSQKKSSSYLLTVEREGILDHQVFTSEDAGNISFPIQESYSPNVYVSILGAVPRKHFPFYRRSIDDGAPTFEFGTVKVPVVKGAVLLNIGINETEVSLKKNPQSPVTLDLSVKDIHGQGKQAELAVGVVDESVLALTGFKTPKLSELNRFTVPLSVGTQDIRRMLAHQTPFSKIRNNPLTGGGGLENSTLESVTARENFVPVAYFNPAVVTNTEGKAQVSFVLPDNITSYRIYVIANDKGSGFGSAERNLVATKEFYIEPGLPRFLTVGDKLRFPVAAFNKSYRTLDADLMLNSSEHLSLSSLNKTSPVQSKNSHTFTVDGEALSTGSAEVLFSSSANDKSDSVKLKIPVNSSHTLGTEILLGSFSNSSKVMLPLPTELLNKHNHELTKSSMINLTVSSNPFIKLTGGLLYLLQYPYGCVEQTSSKVLPLAALRGLIEKGLIPDIRTAQTDKYLRAGVTRLLTMQTESGGFGYWPGNKSPHRAGTLYAMAALSIAKENGMNVPDQPFAKGLNYISNSINNDDLNPNETAFAAYILAMNDSLDEEFFFKSQYQKINSSNFETRMFWTLAGIKSGYLSDTNLKDAIRTNQHFRLASLSSENTNEVFNARYRSHAIGLLAFNAADPEDKFTHRIAESLFQGFGSSGRWTSTSDTGWALYALGNYYSAQKSKNEPYSVKITAGSHTVDTGVINKIYKKIQLNPEEYFKNPFLELNASSNLPIYYKAVLQFPRVDYAESGTSNGFHVNKSIRNIDGSQDIRVGDLVKVTIDIEKDKTGQSRRYRYIVIDDPLPAGLVAINSSIKTEEVVPENDEDSYTEDGARVLVPSFQEIRDDRVLIFRDSNIWDGKYQYSYYARATTEGQFVLPSTKAQLMYSPQVMGLTPKSIVNIKASQIR</sequence>
<dbReference type="SMART" id="SM01360">
    <property type="entry name" value="A2M"/>
    <property type="match status" value="1"/>
</dbReference>
<evidence type="ECO:0000259" key="1">
    <source>
        <dbReference type="SMART" id="SM01359"/>
    </source>
</evidence>
<dbReference type="Pfam" id="PF00207">
    <property type="entry name" value="A2M"/>
    <property type="match status" value="1"/>
</dbReference>
<organism evidence="3">
    <name type="scientific">marine metagenome</name>
    <dbReference type="NCBI Taxonomy" id="408172"/>
    <lineage>
        <taxon>unclassified sequences</taxon>
        <taxon>metagenomes</taxon>
        <taxon>ecological metagenomes</taxon>
    </lineage>
</organism>
<dbReference type="InterPro" id="IPR001599">
    <property type="entry name" value="Macroglobln_a2"/>
</dbReference>
<feature type="domain" description="Alpha-2-macroglobulin" evidence="2">
    <location>
        <begin position="229"/>
        <end position="319"/>
    </location>
</feature>
<dbReference type="CDD" id="cd02891">
    <property type="entry name" value="A2M_like"/>
    <property type="match status" value="1"/>
</dbReference>
<dbReference type="InterPro" id="IPR011625">
    <property type="entry name" value="A2M_N_BRD"/>
</dbReference>
<dbReference type="InterPro" id="IPR051802">
    <property type="entry name" value="YfhM-like"/>
</dbReference>
<dbReference type="Gene3D" id="1.50.10.20">
    <property type="match status" value="1"/>
</dbReference>
<dbReference type="SMART" id="SM01359">
    <property type="entry name" value="A2M_N_2"/>
    <property type="match status" value="1"/>
</dbReference>
<dbReference type="Pfam" id="PF17973">
    <property type="entry name" value="bMG10"/>
    <property type="match status" value="1"/>
</dbReference>
<gene>
    <name evidence="3" type="ORF">METZ01_LOCUS100254</name>
</gene>
<reference evidence="3" key="1">
    <citation type="submission" date="2018-05" db="EMBL/GenBank/DDBJ databases">
        <authorList>
            <person name="Lanie J.A."/>
            <person name="Ng W.-L."/>
            <person name="Kazmierczak K.M."/>
            <person name="Andrzejewski T.M."/>
            <person name="Davidsen T.M."/>
            <person name="Wayne K.J."/>
            <person name="Tettelin H."/>
            <person name="Glass J.I."/>
            <person name="Rusch D."/>
            <person name="Podicherti R."/>
            <person name="Tsui H.-C.T."/>
            <person name="Winkler M.E."/>
        </authorList>
    </citation>
    <scope>NUCLEOTIDE SEQUENCE</scope>
</reference>
<dbReference type="InterPro" id="IPR047565">
    <property type="entry name" value="Alpha-macroglob_thiol-ester_cl"/>
</dbReference>
<accession>A0A381W4E0</accession>
<evidence type="ECO:0008006" key="4">
    <source>
        <dbReference type="Google" id="ProtNLM"/>
    </source>
</evidence>
<feature type="non-terminal residue" evidence="3">
    <location>
        <position position="1"/>
    </location>
</feature>
<dbReference type="PANTHER" id="PTHR40094">
    <property type="entry name" value="ALPHA-2-MACROGLOBULIN HOMOLOG"/>
    <property type="match status" value="1"/>
</dbReference>
<dbReference type="SUPFAM" id="SSF48239">
    <property type="entry name" value="Terpenoid cyclases/Protein prenyltransferases"/>
    <property type="match status" value="1"/>
</dbReference>
<dbReference type="Pfam" id="PF07703">
    <property type="entry name" value="A2M_BRD"/>
    <property type="match status" value="1"/>
</dbReference>
<dbReference type="SMART" id="SM01419">
    <property type="entry name" value="Thiol-ester_cl"/>
    <property type="match status" value="1"/>
</dbReference>
<proteinExistence type="predicted"/>
<dbReference type="InterPro" id="IPR008930">
    <property type="entry name" value="Terpenoid_cyclase/PrenylTrfase"/>
</dbReference>
<dbReference type="PANTHER" id="PTHR40094:SF1">
    <property type="entry name" value="UBIQUITIN DOMAIN-CONTAINING PROTEIN"/>
    <property type="match status" value="1"/>
</dbReference>
<feature type="domain" description="Alpha-2-macroglobulin bait region" evidence="1">
    <location>
        <begin position="8"/>
        <end position="163"/>
    </location>
</feature>
<evidence type="ECO:0000259" key="2">
    <source>
        <dbReference type="SMART" id="SM01360"/>
    </source>
</evidence>
<evidence type="ECO:0000313" key="3">
    <source>
        <dbReference type="EMBL" id="SVA47400.1"/>
    </source>
</evidence>
<protein>
    <recommendedName>
        <fullName evidence="4">Alpha-2-macroglobulin domain-containing protein</fullName>
    </recommendedName>
</protein>
<dbReference type="GO" id="GO:0004866">
    <property type="term" value="F:endopeptidase inhibitor activity"/>
    <property type="evidence" value="ECO:0007669"/>
    <property type="project" value="InterPro"/>
</dbReference>
<dbReference type="AlphaFoldDB" id="A0A381W4E0"/>
<name>A0A381W4E0_9ZZZZ</name>
<dbReference type="Gene3D" id="2.20.130.20">
    <property type="match status" value="1"/>
</dbReference>
<dbReference type="InterPro" id="IPR041246">
    <property type="entry name" value="Bact_MG10"/>
</dbReference>
<dbReference type="EMBL" id="UINC01010675">
    <property type="protein sequence ID" value="SVA47400.1"/>
    <property type="molecule type" value="Genomic_DNA"/>
</dbReference>